<dbReference type="PANTHER" id="PTHR30273">
    <property type="entry name" value="PERIPLASMIC SIGNAL SENSOR AND SIGMA FACTOR ACTIVATOR FECR-RELATED"/>
    <property type="match status" value="1"/>
</dbReference>
<accession>A0ABU7XLU3</accession>
<evidence type="ECO:0000259" key="3">
    <source>
        <dbReference type="Pfam" id="PF16344"/>
    </source>
</evidence>
<sequence>MKYIHYSVEDFVKDEYFQKWILDTDTMTSNFWNNWIVKYPEMKDTVEEAKKLILLIDFEKDQLSGSDFDTMWQYIIEKRNTKLATSHIISKRKVKTLYWKYAAAASVLLVVALTIFLNRENNLPQVTEPIIVKSQIEVGSNKATLTLADGSNIDLDKDKVYKSDNVTTNGEEIVYNKDSSEEIAYNYLTIPRGGQFSIKLSDGTKVWLNSESQLKYPVSFTKGKTRQVELIYGEAYFDVSPSSENHGADFKVYNNKQEVQVLGTEFNIKAYKNETNIYTTLVEGSVAINYEDIKQNLIPNQQSILSLNNNELSIKTVDVYNEISWKEGVFVFEDKSLKDIMKVLSRWYDMEVIFKNKEVEDEEFFGILEKNQKIEEILVSIKNFGIIQDYEIKNKEVVLE</sequence>
<dbReference type="Pfam" id="PF04773">
    <property type="entry name" value="FecR"/>
    <property type="match status" value="1"/>
</dbReference>
<evidence type="ECO:0000259" key="2">
    <source>
        <dbReference type="Pfam" id="PF04773"/>
    </source>
</evidence>
<dbReference type="Gene3D" id="2.60.120.1440">
    <property type="match status" value="1"/>
</dbReference>
<evidence type="ECO:0000313" key="4">
    <source>
        <dbReference type="EMBL" id="MEF3831685.1"/>
    </source>
</evidence>
<dbReference type="InterPro" id="IPR032508">
    <property type="entry name" value="FecR_C"/>
</dbReference>
<keyword evidence="1" id="KW-0472">Membrane</keyword>
<dbReference type="InterPro" id="IPR006860">
    <property type="entry name" value="FecR"/>
</dbReference>
<keyword evidence="1" id="KW-0812">Transmembrane</keyword>
<dbReference type="InterPro" id="IPR012373">
    <property type="entry name" value="Ferrdict_sens_TM"/>
</dbReference>
<evidence type="ECO:0000256" key="1">
    <source>
        <dbReference type="SAM" id="Phobius"/>
    </source>
</evidence>
<proteinExistence type="predicted"/>
<dbReference type="PANTHER" id="PTHR30273:SF2">
    <property type="entry name" value="PROTEIN FECR"/>
    <property type="match status" value="1"/>
</dbReference>
<evidence type="ECO:0000313" key="5">
    <source>
        <dbReference type="Proteomes" id="UP001337305"/>
    </source>
</evidence>
<dbReference type="RefSeq" id="WP_303308691.1">
    <property type="nucleotide sequence ID" value="NZ_JAODOP010000001.1"/>
</dbReference>
<dbReference type="EMBL" id="JAODOP010000001">
    <property type="protein sequence ID" value="MEF3831685.1"/>
    <property type="molecule type" value="Genomic_DNA"/>
</dbReference>
<dbReference type="Proteomes" id="UP001337305">
    <property type="component" value="Unassembled WGS sequence"/>
</dbReference>
<feature type="transmembrane region" description="Helical" evidence="1">
    <location>
        <begin position="97"/>
        <end position="117"/>
    </location>
</feature>
<keyword evidence="1" id="KW-1133">Transmembrane helix</keyword>
<dbReference type="Gene3D" id="3.55.50.30">
    <property type="match status" value="1"/>
</dbReference>
<dbReference type="Pfam" id="PF16344">
    <property type="entry name" value="FecR_C"/>
    <property type="match status" value="1"/>
</dbReference>
<reference evidence="4 5" key="1">
    <citation type="submission" date="2022-09" db="EMBL/GenBank/DDBJ databases">
        <title>Genome sequencing of Flavivirga sp. MEBiC05379.</title>
        <authorList>
            <person name="Oh H.-M."/>
            <person name="Kwon K.K."/>
            <person name="Park M.J."/>
            <person name="Yang S.-H."/>
        </authorList>
    </citation>
    <scope>NUCLEOTIDE SEQUENCE [LARGE SCALE GENOMIC DNA]</scope>
    <source>
        <strain evidence="4 5">MEBiC05379</strain>
    </source>
</reference>
<name>A0ABU7XLU3_9FLAO</name>
<comment type="caution">
    <text evidence="4">The sequence shown here is derived from an EMBL/GenBank/DDBJ whole genome shotgun (WGS) entry which is preliminary data.</text>
</comment>
<feature type="domain" description="Protein FecR C-terminal" evidence="3">
    <location>
        <begin position="330"/>
        <end position="398"/>
    </location>
</feature>
<protein>
    <submittedName>
        <fullName evidence="4">FecR family protein</fullName>
    </submittedName>
</protein>
<feature type="domain" description="FecR protein" evidence="2">
    <location>
        <begin position="191"/>
        <end position="286"/>
    </location>
</feature>
<keyword evidence="5" id="KW-1185">Reference proteome</keyword>
<organism evidence="4 5">
    <name type="scientific">Flavivirga spongiicola</name>
    <dbReference type="NCBI Taxonomy" id="421621"/>
    <lineage>
        <taxon>Bacteria</taxon>
        <taxon>Pseudomonadati</taxon>
        <taxon>Bacteroidota</taxon>
        <taxon>Flavobacteriia</taxon>
        <taxon>Flavobacteriales</taxon>
        <taxon>Flavobacteriaceae</taxon>
        <taxon>Flavivirga</taxon>
    </lineage>
</organism>
<gene>
    <name evidence="4" type="ORF">N1F79_00960</name>
</gene>